<organism evidence="2 3">
    <name type="scientific">Martelella endophytica</name>
    <dbReference type="NCBI Taxonomy" id="1486262"/>
    <lineage>
        <taxon>Bacteria</taxon>
        <taxon>Pseudomonadati</taxon>
        <taxon>Pseudomonadota</taxon>
        <taxon>Alphaproteobacteria</taxon>
        <taxon>Hyphomicrobiales</taxon>
        <taxon>Aurantimonadaceae</taxon>
        <taxon>Martelella</taxon>
    </lineage>
</organism>
<dbReference type="InterPro" id="IPR001387">
    <property type="entry name" value="Cro/C1-type_HTH"/>
</dbReference>
<evidence type="ECO:0000259" key="1">
    <source>
        <dbReference type="PROSITE" id="PS50943"/>
    </source>
</evidence>
<accession>A0A0D5LWW8</accession>
<dbReference type="PROSITE" id="PS50943">
    <property type="entry name" value="HTH_CROC1"/>
    <property type="match status" value="1"/>
</dbReference>
<dbReference type="KEGG" id="mey:TM49_17505"/>
<evidence type="ECO:0000313" key="2">
    <source>
        <dbReference type="EMBL" id="AJY48312.1"/>
    </source>
</evidence>
<reference evidence="2 3" key="1">
    <citation type="journal article" date="2015" name="Genome Announc.">
        <title>Complete genome sequence of Martelella endophytica YC6887, which has antifungal activity associated with a halophyte.</title>
        <authorList>
            <person name="Khan A."/>
            <person name="Khan H."/>
            <person name="Chung E.J."/>
            <person name="Hossain M.T."/>
            <person name="Chung Y.R."/>
        </authorList>
    </citation>
    <scope>NUCLEOTIDE SEQUENCE [LARGE SCALE GENOMIC DNA]</scope>
    <source>
        <strain evidence="2">YC6887</strain>
    </source>
</reference>
<dbReference type="HOGENOM" id="CLU_066192_28_3_5"/>
<protein>
    <recommendedName>
        <fullName evidence="1">HTH cro/C1-type domain-containing protein</fullName>
    </recommendedName>
</protein>
<keyword evidence="3" id="KW-1185">Reference proteome</keyword>
<dbReference type="CDD" id="cd00093">
    <property type="entry name" value="HTH_XRE"/>
    <property type="match status" value="1"/>
</dbReference>
<dbReference type="AlphaFoldDB" id="A0A0D5LWW8"/>
<dbReference type="Proteomes" id="UP000032611">
    <property type="component" value="Chromosome"/>
</dbReference>
<feature type="domain" description="HTH cro/C1-type" evidence="1">
    <location>
        <begin position="9"/>
        <end position="62"/>
    </location>
</feature>
<name>A0A0D5LWW8_MAREN</name>
<dbReference type="OrthoDB" id="3782725at2"/>
<gene>
    <name evidence="2" type="ORF">TM49_17505</name>
</gene>
<dbReference type="PATRIC" id="fig|1486262.3.peg.3623"/>
<sequence>MVLSPCQCRMARAAVGLSRPEFAAKANISVATLADFELGKRTPYERTLRDVKDAFEVLGVTFLENNGDGEGVRLKNE</sequence>
<dbReference type="Pfam" id="PF13560">
    <property type="entry name" value="HTH_31"/>
    <property type="match status" value="1"/>
</dbReference>
<evidence type="ECO:0000313" key="3">
    <source>
        <dbReference type="Proteomes" id="UP000032611"/>
    </source>
</evidence>
<proteinExistence type="predicted"/>
<dbReference type="EMBL" id="CP010803">
    <property type="protein sequence ID" value="AJY48312.1"/>
    <property type="molecule type" value="Genomic_DNA"/>
</dbReference>
<dbReference type="Gene3D" id="1.10.260.40">
    <property type="entry name" value="lambda repressor-like DNA-binding domains"/>
    <property type="match status" value="1"/>
</dbReference>
<dbReference type="GO" id="GO:0003677">
    <property type="term" value="F:DNA binding"/>
    <property type="evidence" value="ECO:0007669"/>
    <property type="project" value="InterPro"/>
</dbReference>
<dbReference type="InterPro" id="IPR010982">
    <property type="entry name" value="Lambda_DNA-bd_dom_sf"/>
</dbReference>
<dbReference type="SUPFAM" id="SSF47413">
    <property type="entry name" value="lambda repressor-like DNA-binding domains"/>
    <property type="match status" value="1"/>
</dbReference>